<dbReference type="EMBL" id="CP058529">
    <property type="protein sequence ID" value="QLG26764.1"/>
    <property type="molecule type" value="Genomic_DNA"/>
</dbReference>
<sequence>MSSTRRTALEVAGATLFGLAGCAGRLVGDGARSNSPTEEPTEFPTPAASSAPEETAAVGEALTVEGATVSITDVRVQSSFQYHDSDDSMDVISESGVWYVFAGVEASVGSSGDPPRTTDFTLVTDGGELATPTGVQGGGQHVRGWEGAYDAGSTAEGWIAFPVPAESSVEGARITLGDGSWRLDDEHVERVAGPKPTFELVAFEVPETVEAWSRFEASVTARNASEVPGTYRAVLNVAGGVAAYAPYPFELELEAGEEATWTNEFGRDVTDPGTRIRHYLRSPTGDRSAETRIPELSTGTSD</sequence>
<feature type="compositionally biased region" description="Low complexity" evidence="1">
    <location>
        <begin position="36"/>
        <end position="56"/>
    </location>
</feature>
<reference evidence="2 3" key="1">
    <citation type="submission" date="2020-07" db="EMBL/GenBank/DDBJ databases">
        <title>Gai3-2, isolated from salt lake.</title>
        <authorList>
            <person name="Cui H."/>
            <person name="Shi X."/>
        </authorList>
    </citation>
    <scope>NUCLEOTIDE SEQUENCE [LARGE SCALE GENOMIC DNA]</scope>
    <source>
        <strain evidence="2 3">Gai3-2</strain>
    </source>
</reference>
<dbReference type="KEGG" id="halg:HUG10_04035"/>
<proteinExistence type="predicted"/>
<gene>
    <name evidence="2" type="ORF">HUG10_04035</name>
</gene>
<dbReference type="OrthoDB" id="313336at2157"/>
<dbReference type="PROSITE" id="PS51257">
    <property type="entry name" value="PROKAR_LIPOPROTEIN"/>
    <property type="match status" value="1"/>
</dbReference>
<keyword evidence="3" id="KW-1185">Reference proteome</keyword>
<name>A0A7D5GJC4_9EURY</name>
<evidence type="ECO:0000313" key="3">
    <source>
        <dbReference type="Proteomes" id="UP000509750"/>
    </source>
</evidence>
<feature type="region of interest" description="Disordered" evidence="1">
    <location>
        <begin position="266"/>
        <end position="302"/>
    </location>
</feature>
<dbReference type="AlphaFoldDB" id="A0A7D5GJC4"/>
<dbReference type="Proteomes" id="UP000509750">
    <property type="component" value="Chromosome"/>
</dbReference>
<organism evidence="2 3">
    <name type="scientific">Halorarum halophilum</name>
    <dbReference type="NCBI Taxonomy" id="2743090"/>
    <lineage>
        <taxon>Archaea</taxon>
        <taxon>Methanobacteriati</taxon>
        <taxon>Methanobacteriota</taxon>
        <taxon>Stenosarchaea group</taxon>
        <taxon>Halobacteria</taxon>
        <taxon>Halobacteriales</taxon>
        <taxon>Haloferacaceae</taxon>
        <taxon>Halorarum</taxon>
    </lineage>
</organism>
<protein>
    <submittedName>
        <fullName evidence="2">Uncharacterized protein</fullName>
    </submittedName>
</protein>
<dbReference type="GeneID" id="56027974"/>
<dbReference type="RefSeq" id="WP_179168339.1">
    <property type="nucleotide sequence ID" value="NZ_CP058529.1"/>
</dbReference>
<feature type="region of interest" description="Disordered" evidence="1">
    <location>
        <begin position="30"/>
        <end position="56"/>
    </location>
</feature>
<evidence type="ECO:0000313" key="2">
    <source>
        <dbReference type="EMBL" id="QLG26764.1"/>
    </source>
</evidence>
<accession>A0A7D5GJC4</accession>
<evidence type="ECO:0000256" key="1">
    <source>
        <dbReference type="SAM" id="MobiDB-lite"/>
    </source>
</evidence>